<dbReference type="InParanoid" id="A0A7N2LXX9"/>
<name>A0A7N2LXX9_QUELO</name>
<sequence length="116" mass="13436">MELTTIGKSSQSSFQHHASTLDAGGDSILEEDEELELQWAAIERLPTFKRLRTSVFDIDHDNGSGKEFKGKRVTDVTKLGAVERHLFIEKLIKHIENDNLRLLQQLRDRIDRYLKF</sequence>
<dbReference type="Gramene" id="QL06p013994:mrna">
    <property type="protein sequence ID" value="QL06p013994:mrna:CDS:1"/>
    <property type="gene ID" value="QL06p013994"/>
</dbReference>
<dbReference type="EMBL" id="LRBV02000006">
    <property type="status" value="NOT_ANNOTATED_CDS"/>
    <property type="molecule type" value="Genomic_DNA"/>
</dbReference>
<dbReference type="Proteomes" id="UP000594261">
    <property type="component" value="Chromosome 6"/>
</dbReference>
<evidence type="ECO:0000313" key="2">
    <source>
        <dbReference type="Proteomes" id="UP000594261"/>
    </source>
</evidence>
<keyword evidence="2" id="KW-1185">Reference proteome</keyword>
<dbReference type="AlphaFoldDB" id="A0A7N2LXX9"/>
<dbReference type="PANTHER" id="PTHR48040:SF18">
    <property type="entry name" value="PLEIOTROPIC DRUG RESISTANCE PROTEIN 3-LIKE ISOFORM X1"/>
    <property type="match status" value="1"/>
</dbReference>
<evidence type="ECO:0000313" key="1">
    <source>
        <dbReference type="EnsemblPlants" id="QL06p013994:mrna:CDS:1"/>
    </source>
</evidence>
<reference evidence="1" key="2">
    <citation type="submission" date="2021-01" db="UniProtKB">
        <authorList>
            <consortium name="EnsemblPlants"/>
        </authorList>
    </citation>
    <scope>IDENTIFICATION</scope>
</reference>
<protein>
    <submittedName>
        <fullName evidence="1">Uncharacterized protein</fullName>
    </submittedName>
</protein>
<accession>A0A7N2LXX9</accession>
<dbReference type="EnsemblPlants" id="QL06p013994:mrna">
    <property type="protein sequence ID" value="QL06p013994:mrna:CDS:1"/>
    <property type="gene ID" value="QL06p013994"/>
</dbReference>
<proteinExistence type="predicted"/>
<dbReference type="PANTHER" id="PTHR48040">
    <property type="entry name" value="PLEIOTROPIC DRUG RESISTANCE PROTEIN 1-LIKE ISOFORM X1"/>
    <property type="match status" value="1"/>
</dbReference>
<reference evidence="1 2" key="1">
    <citation type="journal article" date="2016" name="G3 (Bethesda)">
        <title>First Draft Assembly and Annotation of the Genome of a California Endemic Oak Quercus lobata Nee (Fagaceae).</title>
        <authorList>
            <person name="Sork V.L."/>
            <person name="Fitz-Gibbon S.T."/>
            <person name="Puiu D."/>
            <person name="Crepeau M."/>
            <person name="Gugger P.F."/>
            <person name="Sherman R."/>
            <person name="Stevens K."/>
            <person name="Langley C.H."/>
            <person name="Pellegrini M."/>
            <person name="Salzberg S.L."/>
        </authorList>
    </citation>
    <scope>NUCLEOTIDE SEQUENCE [LARGE SCALE GENOMIC DNA]</scope>
    <source>
        <strain evidence="1 2">cv. SW786</strain>
    </source>
</reference>
<organism evidence="1 2">
    <name type="scientific">Quercus lobata</name>
    <name type="common">Valley oak</name>
    <dbReference type="NCBI Taxonomy" id="97700"/>
    <lineage>
        <taxon>Eukaryota</taxon>
        <taxon>Viridiplantae</taxon>
        <taxon>Streptophyta</taxon>
        <taxon>Embryophyta</taxon>
        <taxon>Tracheophyta</taxon>
        <taxon>Spermatophyta</taxon>
        <taxon>Magnoliopsida</taxon>
        <taxon>eudicotyledons</taxon>
        <taxon>Gunneridae</taxon>
        <taxon>Pentapetalae</taxon>
        <taxon>rosids</taxon>
        <taxon>fabids</taxon>
        <taxon>Fagales</taxon>
        <taxon>Fagaceae</taxon>
        <taxon>Quercus</taxon>
    </lineage>
</organism>